<organism evidence="2 3">
    <name type="scientific">Punica granatum</name>
    <name type="common">Pomegranate</name>
    <dbReference type="NCBI Taxonomy" id="22663"/>
    <lineage>
        <taxon>Eukaryota</taxon>
        <taxon>Viridiplantae</taxon>
        <taxon>Streptophyta</taxon>
        <taxon>Embryophyta</taxon>
        <taxon>Tracheophyta</taxon>
        <taxon>Spermatophyta</taxon>
        <taxon>Magnoliopsida</taxon>
        <taxon>eudicotyledons</taxon>
        <taxon>Gunneridae</taxon>
        <taxon>Pentapetalae</taxon>
        <taxon>rosids</taxon>
        <taxon>malvids</taxon>
        <taxon>Myrtales</taxon>
        <taxon>Lythraceae</taxon>
        <taxon>Punica</taxon>
    </lineage>
</organism>
<reference evidence="2 3" key="1">
    <citation type="submission" date="2017-11" db="EMBL/GenBank/DDBJ databases">
        <title>De-novo sequencing of pomegranate (Punica granatum L.) genome.</title>
        <authorList>
            <person name="Akparov Z."/>
            <person name="Amiraslanov A."/>
            <person name="Hajiyeva S."/>
            <person name="Abbasov M."/>
            <person name="Kaur K."/>
            <person name="Hamwieh A."/>
            <person name="Solovyev V."/>
            <person name="Salamov A."/>
            <person name="Braich B."/>
            <person name="Kosarev P."/>
            <person name="Mahmoud A."/>
            <person name="Hajiyev E."/>
            <person name="Babayeva S."/>
            <person name="Izzatullayeva V."/>
            <person name="Mammadov A."/>
            <person name="Mammadov A."/>
            <person name="Sharifova S."/>
            <person name="Ojaghi J."/>
            <person name="Eynullazada K."/>
            <person name="Bayramov B."/>
            <person name="Abdulazimova A."/>
            <person name="Shahmuradov I."/>
        </authorList>
    </citation>
    <scope>NUCLEOTIDE SEQUENCE [LARGE SCALE GENOMIC DNA]</scope>
    <source>
        <strain evidence="3">cv. AG2017</strain>
        <tissue evidence="2">Leaf</tissue>
    </source>
</reference>
<feature type="region of interest" description="Disordered" evidence="1">
    <location>
        <begin position="1"/>
        <end position="32"/>
    </location>
</feature>
<proteinExistence type="predicted"/>
<name>A0A2I0ILI8_PUNGR</name>
<protein>
    <submittedName>
        <fullName evidence="2">Uncharacterized protein</fullName>
    </submittedName>
</protein>
<accession>A0A2I0ILI8</accession>
<dbReference type="AlphaFoldDB" id="A0A2I0ILI8"/>
<evidence type="ECO:0000313" key="3">
    <source>
        <dbReference type="Proteomes" id="UP000233551"/>
    </source>
</evidence>
<gene>
    <name evidence="2" type="ORF">CRG98_034810</name>
</gene>
<dbReference type="Proteomes" id="UP000233551">
    <property type="component" value="Unassembled WGS sequence"/>
</dbReference>
<feature type="compositionally biased region" description="Basic and acidic residues" evidence="1">
    <location>
        <begin position="12"/>
        <end position="21"/>
    </location>
</feature>
<comment type="caution">
    <text evidence="2">The sequence shown here is derived from an EMBL/GenBank/DDBJ whole genome shotgun (WGS) entry which is preliminary data.</text>
</comment>
<dbReference type="EMBL" id="PGOL01002823">
    <property type="protein sequence ID" value="PKI44862.1"/>
    <property type="molecule type" value="Genomic_DNA"/>
</dbReference>
<evidence type="ECO:0000313" key="2">
    <source>
        <dbReference type="EMBL" id="PKI44862.1"/>
    </source>
</evidence>
<sequence>MEEEFIAATTSRGKEPIKIEEGSSDSDDPVREVVEPVVTTSRRRVSKRSSNTGSRLQECLDMLKCSLKRREKEKNCTPPDSKISKSVMNPEKLTKNNIEEAMAVLNDMCGSLSIEEYITTSHRLSNEEHTCRMFMCFVDDARLPWARSLLGP</sequence>
<evidence type="ECO:0000256" key="1">
    <source>
        <dbReference type="SAM" id="MobiDB-lite"/>
    </source>
</evidence>
<keyword evidence="3" id="KW-1185">Reference proteome</keyword>